<gene>
    <name evidence="1" type="ORF">C8F04DRAFT_1026058</name>
</gene>
<dbReference type="InterPro" id="IPR010828">
    <property type="entry name" value="Atf2/Sli1-like"/>
</dbReference>
<dbReference type="Pfam" id="PF07247">
    <property type="entry name" value="AATase"/>
    <property type="match status" value="1"/>
</dbReference>
<protein>
    <submittedName>
        <fullName evidence="1">Alcohol acetyltransferase</fullName>
    </submittedName>
</protein>
<keyword evidence="2" id="KW-1185">Reference proteome</keyword>
<dbReference type="SUPFAM" id="SSF52777">
    <property type="entry name" value="CoA-dependent acyltransferases"/>
    <property type="match status" value="2"/>
</dbReference>
<dbReference type="Gene3D" id="3.30.559.30">
    <property type="entry name" value="Nonribosomal peptide synthetase, condensation domain"/>
    <property type="match status" value="1"/>
</dbReference>
<evidence type="ECO:0000313" key="1">
    <source>
        <dbReference type="EMBL" id="KAJ7045936.1"/>
    </source>
</evidence>
<comment type="caution">
    <text evidence="1">The sequence shown here is derived from an EMBL/GenBank/DDBJ whole genome shotgun (WGS) entry which is preliminary data.</text>
</comment>
<dbReference type="InterPro" id="IPR023213">
    <property type="entry name" value="CAT-like_dom_sf"/>
</dbReference>
<dbReference type="PANTHER" id="PTHR28037:SF1">
    <property type="entry name" value="ALCOHOL O-ACETYLTRANSFERASE 1-RELATED"/>
    <property type="match status" value="1"/>
</dbReference>
<accession>A0AAD6XFB8</accession>
<evidence type="ECO:0000313" key="2">
    <source>
        <dbReference type="Proteomes" id="UP001218188"/>
    </source>
</evidence>
<dbReference type="InterPro" id="IPR052058">
    <property type="entry name" value="Alcohol_O-acetyltransferase"/>
</dbReference>
<reference evidence="1" key="1">
    <citation type="submission" date="2023-03" db="EMBL/GenBank/DDBJ databases">
        <title>Massive genome expansion in bonnet fungi (Mycena s.s.) driven by repeated elements and novel gene families across ecological guilds.</title>
        <authorList>
            <consortium name="Lawrence Berkeley National Laboratory"/>
            <person name="Harder C.B."/>
            <person name="Miyauchi S."/>
            <person name="Viragh M."/>
            <person name="Kuo A."/>
            <person name="Thoen E."/>
            <person name="Andreopoulos B."/>
            <person name="Lu D."/>
            <person name="Skrede I."/>
            <person name="Drula E."/>
            <person name="Henrissat B."/>
            <person name="Morin E."/>
            <person name="Kohler A."/>
            <person name="Barry K."/>
            <person name="LaButti K."/>
            <person name="Morin E."/>
            <person name="Salamov A."/>
            <person name="Lipzen A."/>
            <person name="Mereny Z."/>
            <person name="Hegedus B."/>
            <person name="Baldrian P."/>
            <person name="Stursova M."/>
            <person name="Weitz H."/>
            <person name="Taylor A."/>
            <person name="Grigoriev I.V."/>
            <person name="Nagy L.G."/>
            <person name="Martin F."/>
            <person name="Kauserud H."/>
        </authorList>
    </citation>
    <scope>NUCLEOTIDE SEQUENCE</scope>
    <source>
        <strain evidence="1">CBHHK200</strain>
    </source>
</reference>
<organism evidence="1 2">
    <name type="scientific">Mycena alexandri</name>
    <dbReference type="NCBI Taxonomy" id="1745969"/>
    <lineage>
        <taxon>Eukaryota</taxon>
        <taxon>Fungi</taxon>
        <taxon>Dikarya</taxon>
        <taxon>Basidiomycota</taxon>
        <taxon>Agaricomycotina</taxon>
        <taxon>Agaricomycetes</taxon>
        <taxon>Agaricomycetidae</taxon>
        <taxon>Agaricales</taxon>
        <taxon>Marasmiineae</taxon>
        <taxon>Mycenaceae</taxon>
        <taxon>Mycena</taxon>
    </lineage>
</organism>
<dbReference type="Proteomes" id="UP001218188">
    <property type="component" value="Unassembled WGS sequence"/>
</dbReference>
<dbReference type="EMBL" id="JARJCM010000004">
    <property type="protein sequence ID" value="KAJ7045936.1"/>
    <property type="molecule type" value="Genomic_DNA"/>
</dbReference>
<proteinExistence type="predicted"/>
<dbReference type="Gene3D" id="3.30.559.10">
    <property type="entry name" value="Chloramphenicol acetyltransferase-like domain"/>
    <property type="match status" value="1"/>
</dbReference>
<name>A0AAD6XFB8_9AGAR</name>
<sequence>MHTRKLRKLGLLEKYHATRTFLGMDACIVTSARYANPENIILTEEVLFPALATLIEKHAALGMCFDGKADSVDVAFVRLSTVELSRIVEFSESCDLQEATERQLCRRFEDTRHDLPLWRVEVLPDNTVILALHHAIADGLSTAAFHCSLLRALQNVSSSSSSSSSVVVPDLPLLPAIEDLTDTSLSLSTVFNTIYQAIAPRWFTKAHYAWSGHPVPTIIALQTHVRMVQLDPADGKRFADTCRAHGATVSSALYILAICVLSRLLAADNTSYKTLSVGTPISLRGAATPTPTPSSALCNHASNYHTYPPLNTEFSWSDAARFAVELKAQKLKAREAFGLMAWVSNHYTGLMRAELGKKRQFGLIFSNLGRIEVNTEGEKGKVQWSMGNMFFAHSDTFAGPALGLNILGDPAGGINICVKWGEESLDAAFVDAFIPMFEKTFHSVLV</sequence>
<dbReference type="AlphaFoldDB" id="A0AAD6XFB8"/>
<dbReference type="PANTHER" id="PTHR28037">
    <property type="entry name" value="ALCOHOL O-ACETYLTRANSFERASE 1-RELATED"/>
    <property type="match status" value="1"/>
</dbReference>